<feature type="transmembrane region" description="Helical" evidence="12">
    <location>
        <begin position="386"/>
        <end position="404"/>
    </location>
</feature>
<reference evidence="14" key="1">
    <citation type="submission" date="2022-10" db="EMBL/GenBank/DDBJ databases">
        <authorList>
            <person name="Chen Y."/>
            <person name="Dougan E. K."/>
            <person name="Chan C."/>
            <person name="Rhodes N."/>
            <person name="Thang M."/>
        </authorList>
    </citation>
    <scope>NUCLEOTIDE SEQUENCE</scope>
</reference>
<sequence>MMGPVLIVLGVLFVVALVLIAFVVGIYNKLVGLRNRYKNSFAQIDVQLKRRNDLIPNLVETAKGYMQHERETLEAVIQARNQAVSAGQKAASDPGNADAMNQLNGAESMLSGALGRLFALSEAYPDLKANQNMLALQEELTSTENKIAFARQAFNDAVMRYNTQRETFPAILFAGMLNFQEAQLFEVSSPEEREAPKDRARRKTGLLVVLFALAVVLIILSICTVVGVAIVLSDSTYDYGNDVVTQTVRSLQYNWYFFVYIALFTVAVIFLGSLYKTSQLSSGGQVVADMLGGRLVQPGTGGLAEQRLLNVVQEMAIASGTAVPPVYILENEKGINAFAAGFEPDSAVVAVTRGALDYLNRDELQGVIGHEFSHILNGDMRLNIRLIGLIHGILVIALVGYYLLRSLRHVRLSSSNRKEGGGMVAVLLALLAGSITLIVVGYIGVFIGNIIKSAVSRQREYLADASSVQFTRNPQGLADALAKIGGLKRKARIDDPHAQEISHMFFANALRSHMFATHPPLADRIDRILPEFEASFDEVRPVDRPQVATDSTAAISAAAPVSAAEVVAALQPSAEVMESAAVDPARVVSTIGSLGDEHLEHAAAVLAMIPEKLKEVAGESYGARAVIYALLLDANEQVQKSQLARLRAYAEDMSYRQTLVLAEIVRAVPDVARVPLADLCLTALRTLSPHQYDAFRANIQALVEADQQVDQSEYVLWTMVVRHLDQHFGRRKAPRVRYHSLTAVDEPLQTVMSTLARIGYDQTHEVEAAYWAGMNELGRKSPLLPREACSLNRFDKAMQQLARTTPAIKKRIMRAVSACILADARTTVREFDLLRAVSATLDCPMPPLVVSPSKSA</sequence>
<evidence type="ECO:0000256" key="6">
    <source>
        <dbReference type="ARBA" id="ARBA00022723"/>
    </source>
</evidence>
<evidence type="ECO:0000256" key="8">
    <source>
        <dbReference type="ARBA" id="ARBA00022833"/>
    </source>
</evidence>
<feature type="transmembrane region" description="Helical" evidence="12">
    <location>
        <begin position="424"/>
        <end position="451"/>
    </location>
</feature>
<feature type="transmembrane region" description="Helical" evidence="12">
    <location>
        <begin position="6"/>
        <end position="27"/>
    </location>
</feature>
<dbReference type="InterPro" id="IPR023353">
    <property type="entry name" value="LemA-like_dom_sf"/>
</dbReference>
<evidence type="ECO:0000256" key="1">
    <source>
        <dbReference type="ARBA" id="ARBA00001947"/>
    </source>
</evidence>
<dbReference type="EMBL" id="CAMXCT030000001">
    <property type="protein sequence ID" value="CAL4759214.1"/>
    <property type="molecule type" value="Genomic_DNA"/>
</dbReference>
<dbReference type="InterPro" id="IPR007156">
    <property type="entry name" value="MamQ_LemA"/>
</dbReference>
<keyword evidence="16" id="KW-1185">Reference proteome</keyword>
<proteinExistence type="inferred from homology"/>
<dbReference type="EMBL" id="CAMXCT020000001">
    <property type="protein sequence ID" value="CAL1125277.1"/>
    <property type="molecule type" value="Genomic_DNA"/>
</dbReference>
<dbReference type="GO" id="GO:0016020">
    <property type="term" value="C:membrane"/>
    <property type="evidence" value="ECO:0007669"/>
    <property type="project" value="UniProtKB-SubCell"/>
</dbReference>
<dbReference type="Pfam" id="PF04011">
    <property type="entry name" value="LemA"/>
    <property type="match status" value="1"/>
</dbReference>
<evidence type="ECO:0000259" key="13">
    <source>
        <dbReference type="Pfam" id="PF01435"/>
    </source>
</evidence>
<evidence type="ECO:0000256" key="7">
    <source>
        <dbReference type="ARBA" id="ARBA00022801"/>
    </source>
</evidence>
<dbReference type="GO" id="GO:0006508">
    <property type="term" value="P:proteolysis"/>
    <property type="evidence" value="ECO:0007669"/>
    <property type="project" value="UniProtKB-KW"/>
</dbReference>
<dbReference type="PANTHER" id="PTHR34478">
    <property type="entry name" value="PROTEIN LEMA"/>
    <property type="match status" value="1"/>
</dbReference>
<reference evidence="15 16" key="2">
    <citation type="submission" date="2024-05" db="EMBL/GenBank/DDBJ databases">
        <authorList>
            <person name="Chen Y."/>
            <person name="Shah S."/>
            <person name="Dougan E. K."/>
            <person name="Thang M."/>
            <person name="Chan C."/>
        </authorList>
    </citation>
    <scope>NUCLEOTIDE SEQUENCE [LARGE SCALE GENOMIC DNA]</scope>
</reference>
<evidence type="ECO:0000313" key="15">
    <source>
        <dbReference type="EMBL" id="CAL4759214.1"/>
    </source>
</evidence>
<dbReference type="Gene3D" id="3.30.2010.10">
    <property type="entry name" value="Metalloproteases ('zincins'), catalytic domain"/>
    <property type="match status" value="1"/>
</dbReference>
<comment type="subcellular location">
    <subcellularLocation>
        <location evidence="2">Membrane</location>
        <topology evidence="2">Single-pass membrane protein</topology>
    </subcellularLocation>
</comment>
<dbReference type="Gene3D" id="1.20.1440.20">
    <property type="entry name" value="LemA-like domain"/>
    <property type="match status" value="1"/>
</dbReference>
<dbReference type="Pfam" id="PF01435">
    <property type="entry name" value="Peptidase_M48"/>
    <property type="match status" value="1"/>
</dbReference>
<dbReference type="SUPFAM" id="SSF140478">
    <property type="entry name" value="LemA-like"/>
    <property type="match status" value="1"/>
</dbReference>
<keyword evidence="7" id="KW-0378">Hydrolase</keyword>
<keyword evidence="10" id="KW-0482">Metalloprotease</keyword>
<evidence type="ECO:0000256" key="12">
    <source>
        <dbReference type="SAM" id="Phobius"/>
    </source>
</evidence>
<feature type="domain" description="Peptidase M48" evidence="13">
    <location>
        <begin position="305"/>
        <end position="528"/>
    </location>
</feature>
<comment type="similarity">
    <text evidence="3">Belongs to the LemA family.</text>
</comment>
<comment type="caution">
    <text evidence="14">The sequence shown here is derived from an EMBL/GenBank/DDBJ whole genome shotgun (WGS) entry which is preliminary data.</text>
</comment>
<dbReference type="GO" id="GO:0046872">
    <property type="term" value="F:metal ion binding"/>
    <property type="evidence" value="ECO:0007669"/>
    <property type="project" value="UniProtKB-KW"/>
</dbReference>
<evidence type="ECO:0000256" key="5">
    <source>
        <dbReference type="ARBA" id="ARBA00022692"/>
    </source>
</evidence>
<dbReference type="CDD" id="cd07340">
    <property type="entry name" value="M48B_Htpx_like"/>
    <property type="match status" value="1"/>
</dbReference>
<dbReference type="InterPro" id="IPR001915">
    <property type="entry name" value="Peptidase_M48"/>
</dbReference>
<organism evidence="14">
    <name type="scientific">Cladocopium goreaui</name>
    <dbReference type="NCBI Taxonomy" id="2562237"/>
    <lineage>
        <taxon>Eukaryota</taxon>
        <taxon>Sar</taxon>
        <taxon>Alveolata</taxon>
        <taxon>Dinophyceae</taxon>
        <taxon>Suessiales</taxon>
        <taxon>Symbiodiniaceae</taxon>
        <taxon>Cladocopium</taxon>
    </lineage>
</organism>
<gene>
    <name evidence="14" type="ORF">C1SCF055_LOCUS492</name>
</gene>
<comment type="cofactor">
    <cofactor evidence="1">
        <name>Zn(2+)</name>
        <dbReference type="ChEBI" id="CHEBI:29105"/>
    </cofactor>
</comment>
<dbReference type="OrthoDB" id="446927at2759"/>
<dbReference type="PANTHER" id="PTHR34478:SF1">
    <property type="entry name" value="PROTEIN LEMA"/>
    <property type="match status" value="1"/>
</dbReference>
<dbReference type="GO" id="GO:0004222">
    <property type="term" value="F:metalloendopeptidase activity"/>
    <property type="evidence" value="ECO:0007669"/>
    <property type="project" value="InterPro"/>
</dbReference>
<evidence type="ECO:0000256" key="4">
    <source>
        <dbReference type="ARBA" id="ARBA00022670"/>
    </source>
</evidence>
<keyword evidence="11 12" id="KW-0472">Membrane</keyword>
<keyword evidence="6" id="KW-0479">Metal-binding</keyword>
<feature type="transmembrane region" description="Helical" evidence="12">
    <location>
        <begin position="206"/>
        <end position="233"/>
    </location>
</feature>
<dbReference type="EMBL" id="CAMXCT010000001">
    <property type="protein sequence ID" value="CAI3971902.1"/>
    <property type="molecule type" value="Genomic_DNA"/>
</dbReference>
<evidence type="ECO:0000256" key="2">
    <source>
        <dbReference type="ARBA" id="ARBA00004167"/>
    </source>
</evidence>
<accession>A0A9P1FFG1</accession>
<feature type="transmembrane region" description="Helical" evidence="12">
    <location>
        <begin position="253"/>
        <end position="275"/>
    </location>
</feature>
<name>A0A9P1FFG1_9DINO</name>
<keyword evidence="9 12" id="KW-1133">Transmembrane helix</keyword>
<evidence type="ECO:0000256" key="10">
    <source>
        <dbReference type="ARBA" id="ARBA00023049"/>
    </source>
</evidence>
<dbReference type="AlphaFoldDB" id="A0A9P1FFG1"/>
<evidence type="ECO:0000313" key="14">
    <source>
        <dbReference type="EMBL" id="CAI3971902.1"/>
    </source>
</evidence>
<keyword evidence="8" id="KW-0862">Zinc</keyword>
<protein>
    <submittedName>
        <fullName evidence="15">Protein LemA</fullName>
    </submittedName>
</protein>
<keyword evidence="4" id="KW-0645">Protease</keyword>
<evidence type="ECO:0000256" key="3">
    <source>
        <dbReference type="ARBA" id="ARBA00008854"/>
    </source>
</evidence>
<keyword evidence="5 12" id="KW-0812">Transmembrane</keyword>
<evidence type="ECO:0000256" key="9">
    <source>
        <dbReference type="ARBA" id="ARBA00022989"/>
    </source>
</evidence>
<evidence type="ECO:0000313" key="16">
    <source>
        <dbReference type="Proteomes" id="UP001152797"/>
    </source>
</evidence>
<evidence type="ECO:0000256" key="11">
    <source>
        <dbReference type="ARBA" id="ARBA00023136"/>
    </source>
</evidence>
<dbReference type="Proteomes" id="UP001152797">
    <property type="component" value="Unassembled WGS sequence"/>
</dbReference>